<proteinExistence type="predicted"/>
<organism evidence="1 2">
    <name type="scientific">Peronospora matthiolae</name>
    <dbReference type="NCBI Taxonomy" id="2874970"/>
    <lineage>
        <taxon>Eukaryota</taxon>
        <taxon>Sar</taxon>
        <taxon>Stramenopiles</taxon>
        <taxon>Oomycota</taxon>
        <taxon>Peronosporomycetes</taxon>
        <taxon>Peronosporales</taxon>
        <taxon>Peronosporaceae</taxon>
        <taxon>Peronospora</taxon>
    </lineage>
</organism>
<comment type="caution">
    <text evidence="1">The sequence shown here is derived from an EMBL/GenBank/DDBJ whole genome shotgun (WGS) entry which is preliminary data.</text>
</comment>
<reference evidence="1" key="1">
    <citation type="submission" date="2024-01" db="EMBL/GenBank/DDBJ databases">
        <authorList>
            <person name="Webb A."/>
        </authorList>
    </citation>
    <scope>NUCLEOTIDE SEQUENCE</scope>
    <source>
        <strain evidence="1">Pm1</strain>
    </source>
</reference>
<evidence type="ECO:0000313" key="2">
    <source>
        <dbReference type="Proteomes" id="UP001162060"/>
    </source>
</evidence>
<evidence type="ECO:0000313" key="1">
    <source>
        <dbReference type="EMBL" id="CAK7932808.1"/>
    </source>
</evidence>
<dbReference type="EMBL" id="CAKLBY020000192">
    <property type="protein sequence ID" value="CAK7932808.1"/>
    <property type="molecule type" value="Genomic_DNA"/>
</dbReference>
<dbReference type="AlphaFoldDB" id="A0AAV1UGL8"/>
<sequence length="42" mass="4802">MAQGVAVKRRVNEAEREPRDFPLDLRIAMSLAIRSVLSLVHR</sequence>
<name>A0AAV1UGL8_9STRA</name>
<dbReference type="Proteomes" id="UP001162060">
    <property type="component" value="Unassembled WGS sequence"/>
</dbReference>
<protein>
    <submittedName>
        <fullName evidence="1">Uncharacterized protein</fullName>
    </submittedName>
</protein>
<gene>
    <name evidence="1" type="ORF">PM001_LOCUS17958</name>
</gene>
<accession>A0AAV1UGL8</accession>